<dbReference type="InterPro" id="IPR005467">
    <property type="entry name" value="His_kinase_dom"/>
</dbReference>
<evidence type="ECO:0000256" key="7">
    <source>
        <dbReference type="ARBA" id="ARBA00022777"/>
    </source>
</evidence>
<dbReference type="InterPro" id="IPR050428">
    <property type="entry name" value="TCS_sensor_his_kinase"/>
</dbReference>
<evidence type="ECO:0000256" key="10">
    <source>
        <dbReference type="ARBA" id="ARBA00023136"/>
    </source>
</evidence>
<comment type="catalytic activity">
    <reaction evidence="1">
        <text>ATP + protein L-histidine = ADP + protein N-phospho-L-histidine.</text>
        <dbReference type="EC" id="2.7.13.3"/>
    </reaction>
</comment>
<keyword evidence="10 12" id="KW-0472">Membrane</keyword>
<dbReference type="PRINTS" id="PR00344">
    <property type="entry name" value="BCTRLSENSOR"/>
</dbReference>
<dbReference type="InterPro" id="IPR003661">
    <property type="entry name" value="HisK_dim/P_dom"/>
</dbReference>
<feature type="domain" description="HAMP" evidence="14">
    <location>
        <begin position="184"/>
        <end position="236"/>
    </location>
</feature>
<dbReference type="AlphaFoldDB" id="A0A6L7F3M1"/>
<evidence type="ECO:0000259" key="14">
    <source>
        <dbReference type="PROSITE" id="PS50885"/>
    </source>
</evidence>
<dbReference type="EC" id="2.7.13.3" evidence="3"/>
<evidence type="ECO:0000313" key="15">
    <source>
        <dbReference type="EMBL" id="MXG91815.1"/>
    </source>
</evidence>
<dbReference type="RefSeq" id="WP_160879748.1">
    <property type="nucleotide sequence ID" value="NZ_WUEK01000015.1"/>
</dbReference>
<name>A0A6L7F3M1_9ACTN</name>
<dbReference type="CDD" id="cd00082">
    <property type="entry name" value="HisKA"/>
    <property type="match status" value="1"/>
</dbReference>
<reference evidence="15 16" key="1">
    <citation type="submission" date="2019-12" db="EMBL/GenBank/DDBJ databases">
        <authorList>
            <person name="Kun Z."/>
        </authorList>
    </citation>
    <scope>NUCLEOTIDE SEQUENCE [LARGE SCALE GENOMIC DNA]</scope>
    <source>
        <strain evidence="15 16">YIM 123512</strain>
    </source>
</reference>
<dbReference type="InterPro" id="IPR004358">
    <property type="entry name" value="Sig_transdc_His_kin-like_C"/>
</dbReference>
<keyword evidence="16" id="KW-1185">Reference proteome</keyword>
<keyword evidence="8 12" id="KW-1133">Transmembrane helix</keyword>
<comment type="subcellular location">
    <subcellularLocation>
        <location evidence="2">Cell membrane</location>
    </subcellularLocation>
</comment>
<protein>
    <recommendedName>
        <fullName evidence="3">histidine kinase</fullName>
        <ecNumber evidence="3">2.7.13.3</ecNumber>
    </recommendedName>
</protein>
<proteinExistence type="predicted"/>
<evidence type="ECO:0000256" key="11">
    <source>
        <dbReference type="SAM" id="MobiDB-lite"/>
    </source>
</evidence>
<organism evidence="15 16">
    <name type="scientific">Nocardioides flavescens</name>
    <dbReference type="NCBI Taxonomy" id="2691959"/>
    <lineage>
        <taxon>Bacteria</taxon>
        <taxon>Bacillati</taxon>
        <taxon>Actinomycetota</taxon>
        <taxon>Actinomycetes</taxon>
        <taxon>Propionibacteriales</taxon>
        <taxon>Nocardioidaceae</taxon>
        <taxon>Nocardioides</taxon>
    </lineage>
</organism>
<dbReference type="InterPro" id="IPR036890">
    <property type="entry name" value="HATPase_C_sf"/>
</dbReference>
<dbReference type="GO" id="GO:0000155">
    <property type="term" value="F:phosphorelay sensor kinase activity"/>
    <property type="evidence" value="ECO:0007669"/>
    <property type="project" value="InterPro"/>
</dbReference>
<accession>A0A6L7F3M1</accession>
<dbReference type="SMART" id="SM00387">
    <property type="entry name" value="HATPase_c"/>
    <property type="match status" value="1"/>
</dbReference>
<dbReference type="InterPro" id="IPR003660">
    <property type="entry name" value="HAMP_dom"/>
</dbReference>
<dbReference type="SUPFAM" id="SSF47384">
    <property type="entry name" value="Homodimeric domain of signal transducing histidine kinase"/>
    <property type="match status" value="1"/>
</dbReference>
<keyword evidence="9" id="KW-0902">Two-component regulatory system</keyword>
<dbReference type="InterPro" id="IPR003594">
    <property type="entry name" value="HATPase_dom"/>
</dbReference>
<dbReference type="InterPro" id="IPR036097">
    <property type="entry name" value="HisK_dim/P_sf"/>
</dbReference>
<gene>
    <name evidence="15" type="ORF">GRQ65_19920</name>
</gene>
<dbReference type="Gene3D" id="1.10.287.130">
    <property type="match status" value="1"/>
</dbReference>
<keyword evidence="6 12" id="KW-0812">Transmembrane</keyword>
<evidence type="ECO:0000256" key="5">
    <source>
        <dbReference type="ARBA" id="ARBA00022679"/>
    </source>
</evidence>
<feature type="region of interest" description="Disordered" evidence="11">
    <location>
        <begin position="78"/>
        <end position="121"/>
    </location>
</feature>
<dbReference type="EMBL" id="WUEK01000015">
    <property type="protein sequence ID" value="MXG91815.1"/>
    <property type="molecule type" value="Genomic_DNA"/>
</dbReference>
<dbReference type="Pfam" id="PF02518">
    <property type="entry name" value="HATPase_c"/>
    <property type="match status" value="1"/>
</dbReference>
<evidence type="ECO:0000256" key="8">
    <source>
        <dbReference type="ARBA" id="ARBA00022989"/>
    </source>
</evidence>
<dbReference type="SMART" id="SM00304">
    <property type="entry name" value="HAMP"/>
    <property type="match status" value="1"/>
</dbReference>
<evidence type="ECO:0000256" key="1">
    <source>
        <dbReference type="ARBA" id="ARBA00000085"/>
    </source>
</evidence>
<evidence type="ECO:0000256" key="6">
    <source>
        <dbReference type="ARBA" id="ARBA00022692"/>
    </source>
</evidence>
<dbReference type="PROSITE" id="PS50885">
    <property type="entry name" value="HAMP"/>
    <property type="match status" value="1"/>
</dbReference>
<dbReference type="PANTHER" id="PTHR45436:SF5">
    <property type="entry name" value="SENSOR HISTIDINE KINASE TRCS"/>
    <property type="match status" value="1"/>
</dbReference>
<evidence type="ECO:0000256" key="2">
    <source>
        <dbReference type="ARBA" id="ARBA00004236"/>
    </source>
</evidence>
<dbReference type="Pfam" id="PF00672">
    <property type="entry name" value="HAMP"/>
    <property type="match status" value="1"/>
</dbReference>
<dbReference type="GO" id="GO:0005886">
    <property type="term" value="C:plasma membrane"/>
    <property type="evidence" value="ECO:0007669"/>
    <property type="project" value="UniProtKB-SubCell"/>
</dbReference>
<dbReference type="SUPFAM" id="SSF55874">
    <property type="entry name" value="ATPase domain of HSP90 chaperone/DNA topoisomerase II/histidine kinase"/>
    <property type="match status" value="1"/>
</dbReference>
<comment type="caution">
    <text evidence="15">The sequence shown here is derived from an EMBL/GenBank/DDBJ whole genome shotgun (WGS) entry which is preliminary data.</text>
</comment>
<feature type="domain" description="Histidine kinase" evidence="13">
    <location>
        <begin position="244"/>
        <end position="440"/>
    </location>
</feature>
<keyword evidence="4" id="KW-0597">Phosphoprotein</keyword>
<keyword evidence="7" id="KW-0418">Kinase</keyword>
<dbReference type="PANTHER" id="PTHR45436">
    <property type="entry name" value="SENSOR HISTIDINE KINASE YKOH"/>
    <property type="match status" value="1"/>
</dbReference>
<evidence type="ECO:0000259" key="13">
    <source>
        <dbReference type="PROSITE" id="PS50109"/>
    </source>
</evidence>
<evidence type="ECO:0000313" key="16">
    <source>
        <dbReference type="Proteomes" id="UP000473325"/>
    </source>
</evidence>
<feature type="transmembrane region" description="Helical" evidence="12">
    <location>
        <begin position="7"/>
        <end position="28"/>
    </location>
</feature>
<evidence type="ECO:0000256" key="3">
    <source>
        <dbReference type="ARBA" id="ARBA00012438"/>
    </source>
</evidence>
<evidence type="ECO:0000256" key="12">
    <source>
        <dbReference type="SAM" id="Phobius"/>
    </source>
</evidence>
<keyword evidence="5" id="KW-0808">Transferase</keyword>
<evidence type="ECO:0000256" key="4">
    <source>
        <dbReference type="ARBA" id="ARBA00022553"/>
    </source>
</evidence>
<evidence type="ECO:0000256" key="9">
    <source>
        <dbReference type="ARBA" id="ARBA00023012"/>
    </source>
</evidence>
<feature type="transmembrane region" description="Helical" evidence="12">
    <location>
        <begin position="161"/>
        <end position="182"/>
    </location>
</feature>
<dbReference type="Proteomes" id="UP000473325">
    <property type="component" value="Unassembled WGS sequence"/>
</dbReference>
<sequence>MSLRGRIVSLAVGATVAVLVLFAVPVWLLEARTASSDVEQQAVQTARSVADYVSAGAGSDDLEAYVDRVNDRDDATPVAVLAPDGTTYGPDLPGASEQRGSGPGDGDGDRDGPFLTQSGVDVDDVDGGRLVHLVVGTQGGPTSVVAFASEARVRSTLAERLFPLGAAAALLLVLVAVAAELVSRRLVRDLDRTAELADAIAVGAPAGRVPESGPPEVRRVAHALNGLSERIEELLAAERETAADLSHRLRTPLMALRLDVDALEQGRARTELEQHVTSLERTLTAVIHEARRTQREGVVARCDPGPVAAACAAYWQPLIEDQGRDLAVDVADGLPAVRCSEQDLRDALDALVENAVAHTPDLTPLAVRAVADPSGGVTVEVRDQGAGFDPDAVRRGRSDRGSTGLGLDIARRCAAASGGRLVVDRDGPWSVVRLELGAAHSAI</sequence>
<dbReference type="Gene3D" id="3.30.565.10">
    <property type="entry name" value="Histidine kinase-like ATPase, C-terminal domain"/>
    <property type="match status" value="1"/>
</dbReference>
<dbReference type="PROSITE" id="PS50109">
    <property type="entry name" value="HIS_KIN"/>
    <property type="match status" value="1"/>
</dbReference>